<dbReference type="PANTHER" id="PTHR11360">
    <property type="entry name" value="MONOCARBOXYLATE TRANSPORTER"/>
    <property type="match status" value="1"/>
</dbReference>
<proteinExistence type="inferred from homology"/>
<dbReference type="SUPFAM" id="SSF103473">
    <property type="entry name" value="MFS general substrate transporter"/>
    <property type="match status" value="1"/>
</dbReference>
<keyword evidence="3" id="KW-0472">Membrane</keyword>
<feature type="transmembrane region" description="Helical" evidence="3">
    <location>
        <begin position="275"/>
        <end position="298"/>
    </location>
</feature>
<evidence type="ECO:0000256" key="1">
    <source>
        <dbReference type="ARBA" id="ARBA00004141"/>
    </source>
</evidence>
<feature type="transmembrane region" description="Helical" evidence="3">
    <location>
        <begin position="310"/>
        <end position="333"/>
    </location>
</feature>
<feature type="transmembrane region" description="Helical" evidence="3">
    <location>
        <begin position="127"/>
        <end position="147"/>
    </location>
</feature>
<feature type="transmembrane region" description="Helical" evidence="3">
    <location>
        <begin position="185"/>
        <end position="208"/>
    </location>
</feature>
<dbReference type="GO" id="GO:0016020">
    <property type="term" value="C:membrane"/>
    <property type="evidence" value="ECO:0007669"/>
    <property type="project" value="UniProtKB-SubCell"/>
</dbReference>
<comment type="similarity">
    <text evidence="2">Belongs to the major facilitator superfamily. Monocarboxylate porter (TC 2.A.1.13) family.</text>
</comment>
<keyword evidence="5" id="KW-1185">Reference proteome</keyword>
<gene>
    <name evidence="4" type="ORF">BDV29DRAFT_193111</name>
</gene>
<keyword evidence="3" id="KW-0812">Transmembrane</keyword>
<dbReference type="Proteomes" id="UP000326565">
    <property type="component" value="Unassembled WGS sequence"/>
</dbReference>
<evidence type="ECO:0000256" key="3">
    <source>
        <dbReference type="SAM" id="Phobius"/>
    </source>
</evidence>
<feature type="transmembrane region" description="Helical" evidence="3">
    <location>
        <begin position="94"/>
        <end position="115"/>
    </location>
</feature>
<name>A0A5N5WSS1_9EURO</name>
<dbReference type="GO" id="GO:0022857">
    <property type="term" value="F:transmembrane transporter activity"/>
    <property type="evidence" value="ECO:0007669"/>
    <property type="project" value="InterPro"/>
</dbReference>
<accession>A0A5N5WSS1</accession>
<evidence type="ECO:0000313" key="5">
    <source>
        <dbReference type="Proteomes" id="UP000326565"/>
    </source>
</evidence>
<sequence>MAHPSETQFGNQEKKRAWSDAIGNPRVAFCTLGYVNSWGAYYETHQLHDTSPGGLVGGHLYDRFGGKNLVIYPAAVAYVFSLFMISFRKEFYQFILAQGVSGGLANGFTIAPPMAATPHHFNKNRGAAIGVAIASSSFGGVIPLIALNRMLNNMTSDLPACITIRACLPPRQSQLLLPTAFKESLYPLLVVCLFFMYSGMFPPMFFVPTYALTKGISPTLSFYLVAILNTTSFAGRVIPAILSDHLRRLNMLCAAGVTSGILTLCWHQVQGNAGIIVFTAMYGFCSGAIISGSSISLASCPKDPKNFGTYTGMGIAFGGVAALIGPPISGALYDRYDGFSQVSTLCGIMSLFGGL</sequence>
<organism evidence="4 5">
    <name type="scientific">Aspergillus leporis</name>
    <dbReference type="NCBI Taxonomy" id="41062"/>
    <lineage>
        <taxon>Eukaryota</taxon>
        <taxon>Fungi</taxon>
        <taxon>Dikarya</taxon>
        <taxon>Ascomycota</taxon>
        <taxon>Pezizomycotina</taxon>
        <taxon>Eurotiomycetes</taxon>
        <taxon>Eurotiomycetidae</taxon>
        <taxon>Eurotiales</taxon>
        <taxon>Aspergillaceae</taxon>
        <taxon>Aspergillus</taxon>
        <taxon>Aspergillus subgen. Circumdati</taxon>
    </lineage>
</organism>
<dbReference type="OrthoDB" id="6499973at2759"/>
<feature type="transmembrane region" description="Helical" evidence="3">
    <location>
        <begin position="249"/>
        <end position="269"/>
    </location>
</feature>
<protein>
    <submittedName>
        <fullName evidence="4">Major facilitator superfamily domain-containing protein</fullName>
    </submittedName>
</protein>
<feature type="transmembrane region" description="Helical" evidence="3">
    <location>
        <begin position="220"/>
        <end position="242"/>
    </location>
</feature>
<keyword evidence="3" id="KW-1133">Transmembrane helix</keyword>
<dbReference type="Pfam" id="PF07690">
    <property type="entry name" value="MFS_1"/>
    <property type="match status" value="1"/>
</dbReference>
<dbReference type="Gene3D" id="1.20.1250.20">
    <property type="entry name" value="MFS general substrate transporter like domains"/>
    <property type="match status" value="2"/>
</dbReference>
<dbReference type="PANTHER" id="PTHR11360:SF281">
    <property type="entry name" value="ASPYRIDONES EFFLUX PROTEIN APDF-RELATED"/>
    <property type="match status" value="1"/>
</dbReference>
<dbReference type="InterPro" id="IPR036259">
    <property type="entry name" value="MFS_trans_sf"/>
</dbReference>
<reference evidence="4 5" key="1">
    <citation type="submission" date="2019-04" db="EMBL/GenBank/DDBJ databases">
        <title>Friends and foes A comparative genomics study of 23 Aspergillus species from section Flavi.</title>
        <authorList>
            <consortium name="DOE Joint Genome Institute"/>
            <person name="Kjaerbolling I."/>
            <person name="Vesth T."/>
            <person name="Frisvad J.C."/>
            <person name="Nybo J.L."/>
            <person name="Theobald S."/>
            <person name="Kildgaard S."/>
            <person name="Isbrandt T."/>
            <person name="Kuo A."/>
            <person name="Sato A."/>
            <person name="Lyhne E.K."/>
            <person name="Kogle M.E."/>
            <person name="Wiebenga A."/>
            <person name="Kun R.S."/>
            <person name="Lubbers R.J."/>
            <person name="Makela M.R."/>
            <person name="Barry K."/>
            <person name="Chovatia M."/>
            <person name="Clum A."/>
            <person name="Daum C."/>
            <person name="Haridas S."/>
            <person name="He G."/>
            <person name="LaButti K."/>
            <person name="Lipzen A."/>
            <person name="Mondo S."/>
            <person name="Riley R."/>
            <person name="Salamov A."/>
            <person name="Simmons B.A."/>
            <person name="Magnuson J.K."/>
            <person name="Henrissat B."/>
            <person name="Mortensen U.H."/>
            <person name="Larsen T.O."/>
            <person name="Devries R.P."/>
            <person name="Grigoriev I.V."/>
            <person name="Machida M."/>
            <person name="Baker S.E."/>
            <person name="Andersen M.R."/>
        </authorList>
    </citation>
    <scope>NUCLEOTIDE SEQUENCE [LARGE SCALE GENOMIC DNA]</scope>
    <source>
        <strain evidence="4 5">CBS 151.66</strain>
    </source>
</reference>
<dbReference type="InterPro" id="IPR011701">
    <property type="entry name" value="MFS"/>
</dbReference>
<dbReference type="EMBL" id="ML732267">
    <property type="protein sequence ID" value="KAB8071628.1"/>
    <property type="molecule type" value="Genomic_DNA"/>
</dbReference>
<comment type="subcellular location">
    <subcellularLocation>
        <location evidence="1">Membrane</location>
        <topology evidence="1">Multi-pass membrane protein</topology>
    </subcellularLocation>
</comment>
<dbReference type="InterPro" id="IPR050327">
    <property type="entry name" value="Proton-linked_MCT"/>
</dbReference>
<dbReference type="AlphaFoldDB" id="A0A5N5WSS1"/>
<evidence type="ECO:0000256" key="2">
    <source>
        <dbReference type="ARBA" id="ARBA00006727"/>
    </source>
</evidence>
<evidence type="ECO:0000313" key="4">
    <source>
        <dbReference type="EMBL" id="KAB8071628.1"/>
    </source>
</evidence>
<feature type="transmembrane region" description="Helical" evidence="3">
    <location>
        <begin position="69"/>
        <end position="87"/>
    </location>
</feature>